<dbReference type="GO" id="GO:0071555">
    <property type="term" value="P:cell wall organization"/>
    <property type="evidence" value="ECO:0007669"/>
    <property type="project" value="UniProtKB-KW"/>
</dbReference>
<evidence type="ECO:0000256" key="12">
    <source>
        <dbReference type="ARBA" id="ARBA00023316"/>
    </source>
</evidence>
<evidence type="ECO:0000259" key="15">
    <source>
        <dbReference type="Pfam" id="PF01225"/>
    </source>
</evidence>
<comment type="caution">
    <text evidence="18">The sequence shown here is derived from an EMBL/GenBank/DDBJ whole genome shotgun (WGS) entry which is preliminary data.</text>
</comment>
<dbReference type="Gene3D" id="3.90.190.20">
    <property type="entry name" value="Mur ligase, C-terminal domain"/>
    <property type="match status" value="1"/>
</dbReference>
<keyword evidence="6 14" id="KW-0132">Cell division</keyword>
<evidence type="ECO:0000256" key="10">
    <source>
        <dbReference type="ARBA" id="ARBA00022984"/>
    </source>
</evidence>
<comment type="subcellular location">
    <subcellularLocation>
        <location evidence="1 14">Cytoplasm</location>
    </subcellularLocation>
</comment>
<evidence type="ECO:0000259" key="16">
    <source>
        <dbReference type="Pfam" id="PF02875"/>
    </source>
</evidence>
<feature type="domain" description="Mur ligase central" evidence="17">
    <location>
        <begin position="110"/>
        <end position="287"/>
    </location>
</feature>
<dbReference type="Pfam" id="PF01225">
    <property type="entry name" value="Mur_ligase"/>
    <property type="match status" value="1"/>
</dbReference>
<dbReference type="EC" id="6.3.2.8" evidence="3 14"/>
<dbReference type="InterPro" id="IPR036565">
    <property type="entry name" value="Mur-like_cat_sf"/>
</dbReference>
<proteinExistence type="inferred from homology"/>
<keyword evidence="4 14" id="KW-0963">Cytoplasm</keyword>
<dbReference type="SUPFAM" id="SSF53244">
    <property type="entry name" value="MurD-like peptide ligases, peptide-binding domain"/>
    <property type="match status" value="1"/>
</dbReference>
<evidence type="ECO:0000313" key="18">
    <source>
        <dbReference type="EMBL" id="KPJ72409.1"/>
    </source>
</evidence>
<evidence type="ECO:0000256" key="5">
    <source>
        <dbReference type="ARBA" id="ARBA00022598"/>
    </source>
</evidence>
<evidence type="ECO:0000256" key="14">
    <source>
        <dbReference type="HAMAP-Rule" id="MF_00046"/>
    </source>
</evidence>
<name>A0A0S7YE07_UNCT6</name>
<dbReference type="SUPFAM" id="SSF51984">
    <property type="entry name" value="MurCD N-terminal domain"/>
    <property type="match status" value="1"/>
</dbReference>
<dbReference type="AlphaFoldDB" id="A0A0S7YE07"/>
<dbReference type="Pfam" id="PF08245">
    <property type="entry name" value="Mur_ligase_M"/>
    <property type="match status" value="1"/>
</dbReference>
<dbReference type="GO" id="GO:0008763">
    <property type="term" value="F:UDP-N-acetylmuramate-L-alanine ligase activity"/>
    <property type="evidence" value="ECO:0007669"/>
    <property type="project" value="UniProtKB-UniRule"/>
</dbReference>
<evidence type="ECO:0000256" key="6">
    <source>
        <dbReference type="ARBA" id="ARBA00022618"/>
    </source>
</evidence>
<dbReference type="InterPro" id="IPR050061">
    <property type="entry name" value="MurCDEF_pg_biosynth"/>
</dbReference>
<keyword evidence="5 14" id="KW-0436">Ligase</keyword>
<evidence type="ECO:0000256" key="2">
    <source>
        <dbReference type="ARBA" id="ARBA00004752"/>
    </source>
</evidence>
<evidence type="ECO:0000256" key="7">
    <source>
        <dbReference type="ARBA" id="ARBA00022741"/>
    </source>
</evidence>
<evidence type="ECO:0000259" key="17">
    <source>
        <dbReference type="Pfam" id="PF08245"/>
    </source>
</evidence>
<feature type="domain" description="Mur ligase C-terminal" evidence="16">
    <location>
        <begin position="310"/>
        <end position="440"/>
    </location>
</feature>
<keyword evidence="10 14" id="KW-0573">Peptidoglycan synthesis</keyword>
<evidence type="ECO:0000313" key="19">
    <source>
        <dbReference type="Proteomes" id="UP000051012"/>
    </source>
</evidence>
<dbReference type="InterPro" id="IPR004101">
    <property type="entry name" value="Mur_ligase_C"/>
</dbReference>
<dbReference type="InterPro" id="IPR005758">
    <property type="entry name" value="UDP-N-AcMur_Ala_ligase_MurC"/>
</dbReference>
<sequence>MFGKIGHLHFIGIGGIGMSGLATIMHNLKFRVTGSDIQRSEITKRLQKMGVKITYGHKKENIIGADVVIYSTAIRNDNPELNEARRINVPVIHRGELLAELTRMKIAICISGTHGKTTTTSMVGEVLQKGGLSPTTVIGGIVKGKSQARLGRGDYLVCEVDESDKSFLKLFPSYAVITNIEAEHLDHYKDVDEIKENFVYYATHVPFWGCVFLGVDAADSLDIKEKIPKRVVTYGLSDAAMLSAARIRKNNFGSSFSVRYMYKSIGQFNVRLPGKHNVSNALCAIGIGLELGISIRKIRRALEDFGGVRRRIEYIGEVRGAKIFDDYGHHPTELAVTLQTLREYFPTQRIISVFQPHRYTRTYHLFDNFAISFLHADIVVVTEIYPAHEIPIPGVDGETLAKRIGKEQESVHFVPHLNDIVKFLKKMIQPHDVIIIQGAGSIGQLAKRLSKELK</sequence>
<dbReference type="NCBIfam" id="TIGR01082">
    <property type="entry name" value="murC"/>
    <property type="match status" value="1"/>
</dbReference>
<dbReference type="GO" id="GO:0005737">
    <property type="term" value="C:cytoplasm"/>
    <property type="evidence" value="ECO:0007669"/>
    <property type="project" value="UniProtKB-SubCell"/>
</dbReference>
<comment type="catalytic activity">
    <reaction evidence="13 14">
        <text>UDP-N-acetyl-alpha-D-muramate + L-alanine + ATP = UDP-N-acetyl-alpha-D-muramoyl-L-alanine + ADP + phosphate + H(+)</text>
        <dbReference type="Rhea" id="RHEA:23372"/>
        <dbReference type="ChEBI" id="CHEBI:15378"/>
        <dbReference type="ChEBI" id="CHEBI:30616"/>
        <dbReference type="ChEBI" id="CHEBI:43474"/>
        <dbReference type="ChEBI" id="CHEBI:57972"/>
        <dbReference type="ChEBI" id="CHEBI:70757"/>
        <dbReference type="ChEBI" id="CHEBI:83898"/>
        <dbReference type="ChEBI" id="CHEBI:456216"/>
        <dbReference type="EC" id="6.3.2.8"/>
    </reaction>
</comment>
<dbReference type="UniPathway" id="UPA00219"/>
<dbReference type="SUPFAM" id="SSF53623">
    <property type="entry name" value="MurD-like peptide ligases, catalytic domain"/>
    <property type="match status" value="1"/>
</dbReference>
<dbReference type="GO" id="GO:0008360">
    <property type="term" value="P:regulation of cell shape"/>
    <property type="evidence" value="ECO:0007669"/>
    <property type="project" value="UniProtKB-KW"/>
</dbReference>
<accession>A0A0S7YE07</accession>
<reference evidence="18 19" key="1">
    <citation type="journal article" date="2015" name="Microbiome">
        <title>Genomic resolution of linkages in carbon, nitrogen, and sulfur cycling among widespread estuary sediment bacteria.</title>
        <authorList>
            <person name="Baker B.J."/>
            <person name="Lazar C.S."/>
            <person name="Teske A.P."/>
            <person name="Dick G.J."/>
        </authorList>
    </citation>
    <scope>NUCLEOTIDE SEQUENCE [LARGE SCALE GENOMIC DNA]</scope>
    <source>
        <strain evidence="18">DG_78</strain>
    </source>
</reference>
<feature type="domain" description="Mur ligase N-terminal catalytic" evidence="15">
    <location>
        <begin position="7"/>
        <end position="104"/>
    </location>
</feature>
<dbReference type="PATRIC" id="fig|1703772.3.peg.1958"/>
<comment type="function">
    <text evidence="14">Cell wall formation.</text>
</comment>
<dbReference type="GO" id="GO:0051301">
    <property type="term" value="P:cell division"/>
    <property type="evidence" value="ECO:0007669"/>
    <property type="project" value="UniProtKB-KW"/>
</dbReference>
<dbReference type="Gene3D" id="3.40.50.720">
    <property type="entry name" value="NAD(P)-binding Rossmann-like Domain"/>
    <property type="match status" value="1"/>
</dbReference>
<comment type="similarity">
    <text evidence="14">Belongs to the MurCDEF family.</text>
</comment>
<organism evidence="18 19">
    <name type="scientific">candidate division TA06 bacterium DG_78</name>
    <dbReference type="NCBI Taxonomy" id="1703772"/>
    <lineage>
        <taxon>Bacteria</taxon>
        <taxon>Bacteria division TA06</taxon>
    </lineage>
</organism>
<evidence type="ECO:0000256" key="8">
    <source>
        <dbReference type="ARBA" id="ARBA00022840"/>
    </source>
</evidence>
<dbReference type="PANTHER" id="PTHR43445:SF3">
    <property type="entry name" value="UDP-N-ACETYLMURAMATE--L-ALANINE LIGASE"/>
    <property type="match status" value="1"/>
</dbReference>
<protein>
    <recommendedName>
        <fullName evidence="3 14">UDP-N-acetylmuramate--L-alanine ligase</fullName>
        <ecNumber evidence="3 14">6.3.2.8</ecNumber>
    </recommendedName>
    <alternativeName>
        <fullName evidence="14">UDP-N-acetylmuramoyl-L-alanine synthetase</fullName>
    </alternativeName>
</protein>
<dbReference type="GO" id="GO:0005524">
    <property type="term" value="F:ATP binding"/>
    <property type="evidence" value="ECO:0007669"/>
    <property type="project" value="UniProtKB-UniRule"/>
</dbReference>
<dbReference type="HAMAP" id="MF_00046">
    <property type="entry name" value="MurC"/>
    <property type="match status" value="1"/>
</dbReference>
<evidence type="ECO:0000256" key="11">
    <source>
        <dbReference type="ARBA" id="ARBA00023306"/>
    </source>
</evidence>
<dbReference type="Proteomes" id="UP000051012">
    <property type="component" value="Unassembled WGS sequence"/>
</dbReference>
<dbReference type="Gene3D" id="3.40.1190.10">
    <property type="entry name" value="Mur-like, catalytic domain"/>
    <property type="match status" value="1"/>
</dbReference>
<keyword evidence="11 14" id="KW-0131">Cell cycle</keyword>
<dbReference type="PANTHER" id="PTHR43445">
    <property type="entry name" value="UDP-N-ACETYLMURAMATE--L-ALANINE LIGASE-RELATED"/>
    <property type="match status" value="1"/>
</dbReference>
<dbReference type="InterPro" id="IPR000713">
    <property type="entry name" value="Mur_ligase_N"/>
</dbReference>
<evidence type="ECO:0000256" key="1">
    <source>
        <dbReference type="ARBA" id="ARBA00004496"/>
    </source>
</evidence>
<dbReference type="InterPro" id="IPR036615">
    <property type="entry name" value="Mur_ligase_C_dom_sf"/>
</dbReference>
<evidence type="ECO:0000256" key="4">
    <source>
        <dbReference type="ARBA" id="ARBA00022490"/>
    </source>
</evidence>
<keyword evidence="9 14" id="KW-0133">Cell shape</keyword>
<comment type="pathway">
    <text evidence="2 14">Cell wall biogenesis; peptidoglycan biosynthesis.</text>
</comment>
<evidence type="ECO:0000256" key="9">
    <source>
        <dbReference type="ARBA" id="ARBA00022960"/>
    </source>
</evidence>
<evidence type="ECO:0000256" key="3">
    <source>
        <dbReference type="ARBA" id="ARBA00012211"/>
    </source>
</evidence>
<dbReference type="Pfam" id="PF02875">
    <property type="entry name" value="Mur_ligase_C"/>
    <property type="match status" value="1"/>
</dbReference>
<evidence type="ECO:0000256" key="13">
    <source>
        <dbReference type="ARBA" id="ARBA00047833"/>
    </source>
</evidence>
<dbReference type="InterPro" id="IPR013221">
    <property type="entry name" value="Mur_ligase_cen"/>
</dbReference>
<gene>
    <name evidence="14" type="primary">murC</name>
    <name evidence="18" type="ORF">AMJ52_06415</name>
</gene>
<dbReference type="GO" id="GO:0009252">
    <property type="term" value="P:peptidoglycan biosynthetic process"/>
    <property type="evidence" value="ECO:0007669"/>
    <property type="project" value="UniProtKB-UniRule"/>
</dbReference>
<dbReference type="EMBL" id="LJNI01000076">
    <property type="protein sequence ID" value="KPJ72409.1"/>
    <property type="molecule type" value="Genomic_DNA"/>
</dbReference>
<keyword evidence="7 14" id="KW-0547">Nucleotide-binding</keyword>
<feature type="binding site" evidence="14">
    <location>
        <begin position="112"/>
        <end position="118"/>
    </location>
    <ligand>
        <name>ATP</name>
        <dbReference type="ChEBI" id="CHEBI:30616"/>
    </ligand>
</feature>
<keyword evidence="12 14" id="KW-0961">Cell wall biogenesis/degradation</keyword>
<keyword evidence="8 14" id="KW-0067">ATP-binding</keyword>